<dbReference type="AlphaFoldDB" id="A0L6K7"/>
<dbReference type="PANTHER" id="PTHR43727">
    <property type="entry name" value="DIAMINOPIMELATE DECARBOXYLASE"/>
    <property type="match status" value="1"/>
</dbReference>
<evidence type="ECO:0000256" key="11">
    <source>
        <dbReference type="PIRNR" id="PIRNR038941"/>
    </source>
</evidence>
<reference evidence="14" key="1">
    <citation type="journal article" date="2009" name="Appl. Environ. Microbiol.">
        <title>Complete genome sequence of the chemolithoautotrophic marine magnetotactic coccus strain MC-1.</title>
        <authorList>
            <person name="Schubbe S."/>
            <person name="Williams T.J."/>
            <person name="Xie G."/>
            <person name="Kiss H.E."/>
            <person name="Brettin T.S."/>
            <person name="Martinez D."/>
            <person name="Ross C.A."/>
            <person name="Schuler D."/>
            <person name="Cox B.L."/>
            <person name="Nealson K.H."/>
            <person name="Bazylinski D.A."/>
        </authorList>
    </citation>
    <scope>NUCLEOTIDE SEQUENCE [LARGE SCALE GENOMIC DNA]</scope>
    <source>
        <strain evidence="14">ATCC BAA-1437 / JCM 17883 / MC-1</strain>
    </source>
</reference>
<proteinExistence type="inferred from homology"/>
<dbReference type="GO" id="GO:0045312">
    <property type="term" value="P:nor-spermidine biosynthetic process"/>
    <property type="evidence" value="ECO:0007669"/>
    <property type="project" value="InterPro"/>
</dbReference>
<organism evidence="13 14">
    <name type="scientific">Magnetococcus marinus (strain ATCC BAA-1437 / JCM 17883 / MC-1)</name>
    <dbReference type="NCBI Taxonomy" id="156889"/>
    <lineage>
        <taxon>Bacteria</taxon>
        <taxon>Pseudomonadati</taxon>
        <taxon>Pseudomonadota</taxon>
        <taxon>Magnetococcia</taxon>
        <taxon>Magnetococcales</taxon>
        <taxon>Magnetococcaceae</taxon>
        <taxon>Magnetococcus</taxon>
    </lineage>
</organism>
<dbReference type="GO" id="GO:0005737">
    <property type="term" value="C:cytoplasm"/>
    <property type="evidence" value="ECO:0007669"/>
    <property type="project" value="UniProtKB-SubCell"/>
</dbReference>
<dbReference type="Proteomes" id="UP000002586">
    <property type="component" value="Chromosome"/>
</dbReference>
<dbReference type="GO" id="GO:0009089">
    <property type="term" value="P:lysine biosynthetic process via diaminopimelate"/>
    <property type="evidence" value="ECO:0007669"/>
    <property type="project" value="TreeGrafter"/>
</dbReference>
<dbReference type="OrthoDB" id="9804410at2"/>
<gene>
    <name evidence="13" type="ordered locus">Mmc1_1082</name>
</gene>
<keyword evidence="5 11" id="KW-0663">Pyridoxal phosphate</keyword>
<dbReference type="SUPFAM" id="SSF51419">
    <property type="entry name" value="PLP-binding barrel"/>
    <property type="match status" value="1"/>
</dbReference>
<evidence type="ECO:0000256" key="4">
    <source>
        <dbReference type="ARBA" id="ARBA00022793"/>
    </source>
</evidence>
<evidence type="ECO:0000256" key="3">
    <source>
        <dbReference type="ARBA" id="ARBA00013633"/>
    </source>
</evidence>
<dbReference type="PANTHER" id="PTHR43727:SF1">
    <property type="entry name" value="CARBOXYNORSPERMIDINE_CARBOXYSPERMIDINE DECARBOXYLASE"/>
    <property type="match status" value="1"/>
</dbReference>
<dbReference type="PIRSF" id="PIRSF038941">
    <property type="entry name" value="NspC"/>
    <property type="match status" value="1"/>
</dbReference>
<evidence type="ECO:0000313" key="14">
    <source>
        <dbReference type="Proteomes" id="UP000002586"/>
    </source>
</evidence>
<dbReference type="STRING" id="156889.Mmc1_1082"/>
<evidence type="ECO:0000256" key="7">
    <source>
        <dbReference type="ARBA" id="ARBA00023239"/>
    </source>
</evidence>
<dbReference type="GO" id="GO:0008836">
    <property type="term" value="F:diaminopimelate decarboxylase activity"/>
    <property type="evidence" value="ECO:0007669"/>
    <property type="project" value="TreeGrafter"/>
</dbReference>
<evidence type="ECO:0000256" key="2">
    <source>
        <dbReference type="ARBA" id="ARBA00012259"/>
    </source>
</evidence>
<sequence>MTNTHVEAHVDSLDDESWIEDPVTTVPADSWIRAIDLEQVKTPCHILDGATLTKNGEILADVAARSGATLLLALKAFAQPECFKFLKGHLHGVAASSLHEARLGQEHFGGELHTYAPAYLPDEMDYIAQHATHIVFNSFNQWRRYKGQLQGSQASVGMRINPERSTRGGDFDSCDPCQPGSRMGVPLALFEADAMEGIEGLHFHTLCMQGPAALARTLEAVEARFGHVFHKLKWINFGGGHLITHPNYDRERLIQLIKDFRAKHGLAVTLEPGAGVVFNTDVVVAQVQDIIHTATPNVILDLSAAAHVTDVLDLGWRPTIWGAGREGEYAHTYRLGGHSCLSGDYFGLYSFPEPLQIGQKLVFLDMAHYTLVKMTTFNGLALPTLHIRDL</sequence>
<keyword evidence="4 11" id="KW-0210">Decarboxylase</keyword>
<keyword evidence="11" id="KW-0963">Cytoplasm</keyword>
<comment type="cofactor">
    <cofactor evidence="1 11">
        <name>pyridoxal 5'-phosphate</name>
        <dbReference type="ChEBI" id="CHEBI:597326"/>
    </cofactor>
</comment>
<evidence type="ECO:0000256" key="10">
    <source>
        <dbReference type="ARBA" id="ARBA00047389"/>
    </source>
</evidence>
<evidence type="ECO:0000256" key="6">
    <source>
        <dbReference type="ARBA" id="ARBA00023066"/>
    </source>
</evidence>
<dbReference type="EC" id="4.1.1.96" evidence="2 11"/>
<evidence type="ECO:0000256" key="1">
    <source>
        <dbReference type="ARBA" id="ARBA00001933"/>
    </source>
</evidence>
<evidence type="ECO:0000256" key="9">
    <source>
        <dbReference type="ARBA" id="ARBA00047351"/>
    </source>
</evidence>
<dbReference type="HOGENOM" id="CLU_038560_0_0_5"/>
<dbReference type="EMBL" id="CP000471">
    <property type="protein sequence ID" value="ABK43600.1"/>
    <property type="molecule type" value="Genomic_DNA"/>
</dbReference>
<comment type="catalytic activity">
    <reaction evidence="9 11">
        <text>carboxyspermidine + H(+) = spermidine + CO2</text>
        <dbReference type="Rhea" id="RHEA:34095"/>
        <dbReference type="ChEBI" id="CHEBI:15378"/>
        <dbReference type="ChEBI" id="CHEBI:16526"/>
        <dbReference type="ChEBI" id="CHEBI:57834"/>
        <dbReference type="ChEBI" id="CHEBI:65072"/>
        <dbReference type="EC" id="4.1.1.96"/>
    </reaction>
</comment>
<dbReference type="KEGG" id="mgm:Mmc1_1082"/>
<accession>A0L6K7</accession>
<keyword evidence="11" id="KW-0620">Polyamine biosynthesis</keyword>
<name>A0L6K7_MAGMM</name>
<evidence type="ECO:0000256" key="8">
    <source>
        <dbReference type="ARBA" id="ARBA00025802"/>
    </source>
</evidence>
<evidence type="ECO:0000313" key="13">
    <source>
        <dbReference type="EMBL" id="ABK43600.1"/>
    </source>
</evidence>
<evidence type="ECO:0000256" key="12">
    <source>
        <dbReference type="PIRSR" id="PIRSR038941-1"/>
    </source>
</evidence>
<dbReference type="InterPro" id="IPR029066">
    <property type="entry name" value="PLP-binding_barrel"/>
</dbReference>
<comment type="subunit">
    <text evidence="11">Homodimer.</text>
</comment>
<comment type="similarity">
    <text evidence="8 11">Belongs to the Orn/Lys/Arg decarboxylase class-II family. NspC subfamily.</text>
</comment>
<dbReference type="SUPFAM" id="SSF50621">
    <property type="entry name" value="Alanine racemase C-terminal domain-like"/>
    <property type="match status" value="1"/>
</dbReference>
<keyword evidence="7 11" id="KW-0456">Lyase</keyword>
<comment type="catalytic activity">
    <reaction evidence="10 11">
        <text>carboxynorspermidine + H(+) = norspermidine + CO2</text>
        <dbReference type="Rhea" id="RHEA:34099"/>
        <dbReference type="ChEBI" id="CHEBI:15378"/>
        <dbReference type="ChEBI" id="CHEBI:16526"/>
        <dbReference type="ChEBI" id="CHEBI:57920"/>
        <dbReference type="ChEBI" id="CHEBI:65070"/>
        <dbReference type="EC" id="4.1.1.96"/>
    </reaction>
</comment>
<dbReference type="InterPro" id="IPR005730">
    <property type="entry name" value="Nsp_de-COase"/>
</dbReference>
<dbReference type="Gene3D" id="3.20.20.10">
    <property type="entry name" value="Alanine racemase"/>
    <property type="match status" value="1"/>
</dbReference>
<dbReference type="InterPro" id="IPR009006">
    <property type="entry name" value="Ala_racemase/Decarboxylase_C"/>
</dbReference>
<dbReference type="eggNOG" id="COG0019">
    <property type="taxonomic scope" value="Bacteria"/>
</dbReference>
<keyword evidence="6 11" id="KW-0745">Spermidine biosynthesis</keyword>
<dbReference type="RefSeq" id="WP_011712757.1">
    <property type="nucleotide sequence ID" value="NC_008576.1"/>
</dbReference>
<comment type="function">
    <text evidence="11">Catalyzes the decarboxylation of carboxynorspermidine and carboxyspermidine.</text>
</comment>
<dbReference type="CDD" id="cd06829">
    <property type="entry name" value="PLPDE_III_CANSDC"/>
    <property type="match status" value="1"/>
</dbReference>
<protein>
    <recommendedName>
        <fullName evidence="3 11">Carboxynorspermidine/carboxyspermidine decarboxylase</fullName>
        <shortName evidence="11">CANS DC/CAS DC</shortName>
        <shortName evidence="11">CANSDC/CASDC</shortName>
        <ecNumber evidence="2 11">4.1.1.96</ecNumber>
    </recommendedName>
</protein>
<dbReference type="Gene3D" id="2.40.37.10">
    <property type="entry name" value="Lyase, Ornithine Decarboxylase, Chain A, domain 1"/>
    <property type="match status" value="1"/>
</dbReference>
<feature type="binding site" evidence="12">
    <location>
        <position position="310"/>
    </location>
    <ligand>
        <name>substrate</name>
    </ligand>
</feature>
<keyword evidence="14" id="KW-1185">Reference proteome</keyword>
<evidence type="ECO:0000256" key="5">
    <source>
        <dbReference type="ARBA" id="ARBA00022898"/>
    </source>
</evidence>
<comment type="subcellular location">
    <subcellularLocation>
        <location evidence="11">Cytoplasm</location>
    </subcellularLocation>
</comment>
<reference evidence="13 14" key="2">
    <citation type="journal article" date="2012" name="Int. J. Syst. Evol. Microbiol.">
        <title>Magnetococcus marinus gen. nov., sp. nov., a marine, magnetotactic bacterium that represents a novel lineage (Magnetococcaceae fam. nov.; Magnetococcales ord. nov.) at the base of the Alphaproteobacteria.</title>
        <authorList>
            <person name="Bazylinski D.A."/>
            <person name="Williams T.J."/>
            <person name="Lefevre C.T."/>
            <person name="Berg R.J."/>
            <person name="Zhang C.L."/>
            <person name="Bowser S.S."/>
            <person name="Dean A.J."/>
            <person name="Beveridge T.J."/>
        </authorList>
    </citation>
    <scope>NUCLEOTIDE SEQUENCE [LARGE SCALE GENOMIC DNA]</scope>
    <source>
        <strain evidence="14">ATCC BAA-1437 / JCM 17883 / MC-1</strain>
    </source>
</reference>
<dbReference type="GO" id="GO:0008295">
    <property type="term" value="P:spermidine biosynthetic process"/>
    <property type="evidence" value="ECO:0007669"/>
    <property type="project" value="UniProtKB-KW"/>
</dbReference>